<proteinExistence type="predicted"/>
<keyword evidence="1" id="KW-0472">Membrane</keyword>
<dbReference type="Proteomes" id="UP000678513">
    <property type="component" value="Chromosome"/>
</dbReference>
<feature type="transmembrane region" description="Helical" evidence="1">
    <location>
        <begin position="12"/>
        <end position="30"/>
    </location>
</feature>
<evidence type="ECO:0000256" key="1">
    <source>
        <dbReference type="SAM" id="Phobius"/>
    </source>
</evidence>
<keyword evidence="3" id="KW-1185">Reference proteome</keyword>
<keyword evidence="1" id="KW-1133">Transmembrane helix</keyword>
<keyword evidence="1" id="KW-0812">Transmembrane</keyword>
<organism evidence="2 3">
    <name type="scientific">Arachnia rubra</name>
    <dbReference type="NCBI Taxonomy" id="1547448"/>
    <lineage>
        <taxon>Bacteria</taxon>
        <taxon>Bacillati</taxon>
        <taxon>Actinomycetota</taxon>
        <taxon>Actinomycetes</taxon>
        <taxon>Propionibacteriales</taxon>
        <taxon>Propionibacteriaceae</taxon>
        <taxon>Arachnia</taxon>
    </lineage>
</organism>
<dbReference type="EMBL" id="CP072384">
    <property type="protein sequence ID" value="QUC08293.1"/>
    <property type="molecule type" value="Genomic_DNA"/>
</dbReference>
<evidence type="ECO:0000313" key="2">
    <source>
        <dbReference type="EMBL" id="QUC08293.1"/>
    </source>
</evidence>
<feature type="transmembrane region" description="Helical" evidence="1">
    <location>
        <begin position="154"/>
        <end position="172"/>
    </location>
</feature>
<sequence>MNRLSALLSGARIILLLVGIGLVIWSTRLYPTLPITMSPSEADWAAIILGTGWSLTWWLFARRESFRLPVPQWLAVVPRWFTVTSTVAGGALASYRLLALWAGSTQVTIPQPGRLTAGLAILALTGAATCDATVKISGSNPGNPLKQILKPSAWLGGLASLLALALITGMMWQLTPKLIAATAAPGTELYPDLPQAVTGEVAWVKVLDGASFDGEPGLRGPIIVQKHGITALDADGNTLWERHRTNLKICELNLKSWNGKEEKNYLLTSSDRHFAMVNFCSRENDRKKTKEVSIIEILDTATGEVAAAETTIDDKPMDSVGLSSAKALAGFRLLGSDGTRYIDEVEMPQQSGSSNSSNPKIALAKAQVADASEPSRTAELRNLLVNKLLLHGGRLRVPEVNGWVAQATQTPGTTEPDSYPHIQAYSLTDGRTIPLGQFNDIDGASRTRLVLRRDDQVAVFDPSTGGITDLMPPPADLPDSLDIQDLEKTWPTSDLYAITWGMSDGPHLRLHRPGTSTDIPADLPAATPLLVDWRILPDTWAAPGCVITQSKARWFTTSQVPDKTFLACVR</sequence>
<reference evidence="2 3" key="1">
    <citation type="submission" date="2021-03" db="EMBL/GenBank/DDBJ databases">
        <title>Human Oral Microbial Genomes.</title>
        <authorList>
            <person name="Johnston C.D."/>
            <person name="Chen T."/>
            <person name="Dewhirst F.E."/>
        </authorList>
    </citation>
    <scope>NUCLEOTIDE SEQUENCE [LARGE SCALE GENOMIC DNA]</scope>
    <source>
        <strain evidence="2 3">DSMZ 100122</strain>
    </source>
</reference>
<name>A0ABX7Y6D2_9ACTN</name>
<gene>
    <name evidence="2" type="ORF">J5A65_00610</name>
</gene>
<feature type="transmembrane region" description="Helical" evidence="1">
    <location>
        <begin position="42"/>
        <end position="61"/>
    </location>
</feature>
<accession>A0ABX7Y6D2</accession>
<evidence type="ECO:0000313" key="3">
    <source>
        <dbReference type="Proteomes" id="UP000678513"/>
    </source>
</evidence>
<protein>
    <submittedName>
        <fullName evidence="2">Uncharacterized protein</fullName>
    </submittedName>
</protein>
<dbReference type="RefSeq" id="WP_212323982.1">
    <property type="nucleotide sequence ID" value="NZ_AP024463.1"/>
</dbReference>